<dbReference type="EMBL" id="WWEO01000041">
    <property type="protein sequence ID" value="NCD69199.1"/>
    <property type="molecule type" value="Genomic_DNA"/>
</dbReference>
<dbReference type="Gene3D" id="3.40.430.10">
    <property type="entry name" value="Dihydrofolate Reductase, subunit A"/>
    <property type="match status" value="1"/>
</dbReference>
<reference evidence="2" key="1">
    <citation type="submission" date="2020-01" db="EMBL/GenBank/DDBJ databases">
        <authorList>
            <person name="Seo Y.L."/>
        </authorList>
    </citation>
    <scope>NUCLEOTIDE SEQUENCE</scope>
    <source>
        <strain evidence="2">R11</strain>
    </source>
</reference>
<protein>
    <submittedName>
        <fullName evidence="2">Dihydrofolate reductase</fullName>
    </submittedName>
</protein>
<dbReference type="AlphaFoldDB" id="A0A965ZDT0"/>
<sequence length="185" mass="20657">MRKVILNLAVSLDGFIEGPNGEYDWCLMDQDYGLTEFFGDIDTLFLGRKSYELISSTGDINHFNANKMYVFSDTLAEVQHDNIEIISNASFVGDVKAIKNLDGKNIWLFGGAALVSSFMENRLIDEFLLSVHPTILGGGKALFQSITERTDLQLIETIPYSSGLVQLRYQILPKFDLDQIAGVGY</sequence>
<gene>
    <name evidence="2" type="ORF">GSY63_07510</name>
</gene>
<dbReference type="PANTHER" id="PTHR38011">
    <property type="entry name" value="DIHYDROFOLATE REDUCTASE FAMILY PROTEIN (AFU_ORTHOLOGUE AFUA_8G06820)"/>
    <property type="match status" value="1"/>
</dbReference>
<evidence type="ECO:0000313" key="3">
    <source>
        <dbReference type="Proteomes" id="UP000638732"/>
    </source>
</evidence>
<dbReference type="GO" id="GO:0009231">
    <property type="term" value="P:riboflavin biosynthetic process"/>
    <property type="evidence" value="ECO:0007669"/>
    <property type="project" value="InterPro"/>
</dbReference>
<dbReference type="SUPFAM" id="SSF53597">
    <property type="entry name" value="Dihydrofolate reductase-like"/>
    <property type="match status" value="1"/>
</dbReference>
<dbReference type="RefSeq" id="WP_166585184.1">
    <property type="nucleotide sequence ID" value="NZ_WWEO01000041.1"/>
</dbReference>
<dbReference type="InterPro" id="IPR024072">
    <property type="entry name" value="DHFR-like_dom_sf"/>
</dbReference>
<accession>A0A965ZDT0</accession>
<evidence type="ECO:0000259" key="1">
    <source>
        <dbReference type="Pfam" id="PF01872"/>
    </source>
</evidence>
<reference evidence="2" key="2">
    <citation type="submission" date="2020-10" db="EMBL/GenBank/DDBJ databases">
        <title>Mucilaginibacter sp. nov., isolated from soil.</title>
        <authorList>
            <person name="Jeon C.O."/>
        </authorList>
    </citation>
    <scope>NUCLEOTIDE SEQUENCE</scope>
    <source>
        <strain evidence="2">R11</strain>
    </source>
</reference>
<evidence type="ECO:0000313" key="2">
    <source>
        <dbReference type="EMBL" id="NCD69199.1"/>
    </source>
</evidence>
<keyword evidence="3" id="KW-1185">Reference proteome</keyword>
<dbReference type="Proteomes" id="UP000638732">
    <property type="component" value="Unassembled WGS sequence"/>
</dbReference>
<dbReference type="InterPro" id="IPR002734">
    <property type="entry name" value="RibDG_C"/>
</dbReference>
<name>A0A965ZDT0_9SPHI</name>
<dbReference type="Pfam" id="PF01872">
    <property type="entry name" value="RibD_C"/>
    <property type="match status" value="1"/>
</dbReference>
<organism evidence="2 3">
    <name type="scientific">Mucilaginibacter agri</name>
    <dbReference type="NCBI Taxonomy" id="2695265"/>
    <lineage>
        <taxon>Bacteria</taxon>
        <taxon>Pseudomonadati</taxon>
        <taxon>Bacteroidota</taxon>
        <taxon>Sphingobacteriia</taxon>
        <taxon>Sphingobacteriales</taxon>
        <taxon>Sphingobacteriaceae</taxon>
        <taxon>Mucilaginibacter</taxon>
    </lineage>
</organism>
<feature type="domain" description="Bacterial bifunctional deaminase-reductase C-terminal" evidence="1">
    <location>
        <begin position="2"/>
        <end position="165"/>
    </location>
</feature>
<comment type="caution">
    <text evidence="2">The sequence shown here is derived from an EMBL/GenBank/DDBJ whole genome shotgun (WGS) entry which is preliminary data.</text>
</comment>
<dbReference type="InterPro" id="IPR050765">
    <property type="entry name" value="Riboflavin_Biosynth_HTPR"/>
</dbReference>
<proteinExistence type="predicted"/>
<dbReference type="GO" id="GO:0008703">
    <property type="term" value="F:5-amino-6-(5-phosphoribosylamino)uracil reductase activity"/>
    <property type="evidence" value="ECO:0007669"/>
    <property type="project" value="InterPro"/>
</dbReference>
<dbReference type="PANTHER" id="PTHR38011:SF11">
    <property type="entry name" value="2,5-DIAMINO-6-RIBOSYLAMINO-4(3H)-PYRIMIDINONE 5'-PHOSPHATE REDUCTASE"/>
    <property type="match status" value="1"/>
</dbReference>